<dbReference type="Proteomes" id="UP000324222">
    <property type="component" value="Unassembled WGS sequence"/>
</dbReference>
<protein>
    <submittedName>
        <fullName evidence="1">Valacyclovir hydrolase</fullName>
    </submittedName>
</protein>
<name>A0A5B7GP46_PORTR</name>
<dbReference type="PANTHER" id="PTHR46331">
    <property type="entry name" value="VALACYCLOVIR HYDROLASE"/>
    <property type="match status" value="1"/>
</dbReference>
<gene>
    <name evidence="1" type="primary">BPHL_0</name>
    <name evidence="1" type="ORF">E2C01_053408</name>
</gene>
<dbReference type="InterPro" id="IPR029058">
    <property type="entry name" value="AB_hydrolase_fold"/>
</dbReference>
<organism evidence="1 2">
    <name type="scientific">Portunus trituberculatus</name>
    <name type="common">Swimming crab</name>
    <name type="synonym">Neptunus trituberculatus</name>
    <dbReference type="NCBI Taxonomy" id="210409"/>
    <lineage>
        <taxon>Eukaryota</taxon>
        <taxon>Metazoa</taxon>
        <taxon>Ecdysozoa</taxon>
        <taxon>Arthropoda</taxon>
        <taxon>Crustacea</taxon>
        <taxon>Multicrustacea</taxon>
        <taxon>Malacostraca</taxon>
        <taxon>Eumalacostraca</taxon>
        <taxon>Eucarida</taxon>
        <taxon>Decapoda</taxon>
        <taxon>Pleocyemata</taxon>
        <taxon>Brachyura</taxon>
        <taxon>Eubrachyura</taxon>
        <taxon>Portunoidea</taxon>
        <taxon>Portunidae</taxon>
        <taxon>Portuninae</taxon>
        <taxon>Portunus</taxon>
    </lineage>
</organism>
<dbReference type="Gene3D" id="3.40.50.1820">
    <property type="entry name" value="alpha/beta hydrolase"/>
    <property type="match status" value="1"/>
</dbReference>
<dbReference type="PANTHER" id="PTHR46331:SF2">
    <property type="entry name" value="VALACYCLOVIR HYDROLASE"/>
    <property type="match status" value="1"/>
</dbReference>
<accession>A0A5B7GP46</accession>
<evidence type="ECO:0000313" key="2">
    <source>
        <dbReference type="Proteomes" id="UP000324222"/>
    </source>
</evidence>
<keyword evidence="1" id="KW-0378">Hydrolase</keyword>
<dbReference type="AlphaFoldDB" id="A0A5B7GP46"/>
<evidence type="ECO:0000313" key="1">
    <source>
        <dbReference type="EMBL" id="MPC59389.1"/>
    </source>
</evidence>
<sequence>MHTPPIDAADFLHEVRDVNQWSEKMRAPLEAIYGKEDFKKTWEGWVDALAKIYQEENGDLCKTDLDKISCRTLIIHGNKDPLVPREHPDYLHSKIKGSQHQWLFEELGRFGRPQADRQQLPSKEQCRSCYTTAQEKEHPLEHQ</sequence>
<comment type="caution">
    <text evidence="1">The sequence shown here is derived from an EMBL/GenBank/DDBJ whole genome shotgun (WGS) entry which is preliminary data.</text>
</comment>
<keyword evidence="2" id="KW-1185">Reference proteome</keyword>
<dbReference type="SUPFAM" id="SSF53474">
    <property type="entry name" value="alpha/beta-Hydrolases"/>
    <property type="match status" value="1"/>
</dbReference>
<dbReference type="OrthoDB" id="19657at2759"/>
<reference evidence="1 2" key="1">
    <citation type="submission" date="2019-05" db="EMBL/GenBank/DDBJ databases">
        <title>Another draft genome of Portunus trituberculatus and its Hox gene families provides insights of decapod evolution.</title>
        <authorList>
            <person name="Jeong J.-H."/>
            <person name="Song I."/>
            <person name="Kim S."/>
            <person name="Choi T."/>
            <person name="Kim D."/>
            <person name="Ryu S."/>
            <person name="Kim W."/>
        </authorList>
    </citation>
    <scope>NUCLEOTIDE SEQUENCE [LARGE SCALE GENOMIC DNA]</scope>
    <source>
        <tissue evidence="1">Muscle</tissue>
    </source>
</reference>
<proteinExistence type="predicted"/>
<dbReference type="EMBL" id="VSRR010016523">
    <property type="protein sequence ID" value="MPC59389.1"/>
    <property type="molecule type" value="Genomic_DNA"/>
</dbReference>
<dbReference type="GO" id="GO:0017171">
    <property type="term" value="F:serine hydrolase activity"/>
    <property type="evidence" value="ECO:0007669"/>
    <property type="project" value="TreeGrafter"/>
</dbReference>